<gene>
    <name evidence="2" type="ORF">METZ01_LOCUS180834</name>
</gene>
<dbReference type="NCBIfam" id="NF004051">
    <property type="entry name" value="PRK05571.1"/>
    <property type="match status" value="1"/>
</dbReference>
<dbReference type="NCBIfam" id="TIGR01120">
    <property type="entry name" value="rpiB"/>
    <property type="match status" value="1"/>
</dbReference>
<feature type="non-terminal residue" evidence="2">
    <location>
        <position position="1"/>
    </location>
</feature>
<dbReference type="NCBIfam" id="TIGR00689">
    <property type="entry name" value="rpiB_lacA_lacB"/>
    <property type="match status" value="1"/>
</dbReference>
<dbReference type="Pfam" id="PF02502">
    <property type="entry name" value="LacAB_rpiB"/>
    <property type="match status" value="1"/>
</dbReference>
<name>A0A382CPC6_9ZZZZ</name>
<dbReference type="InterPro" id="IPR003500">
    <property type="entry name" value="RpiB_LacA_LacB"/>
</dbReference>
<dbReference type="GO" id="GO:0005975">
    <property type="term" value="P:carbohydrate metabolic process"/>
    <property type="evidence" value="ECO:0007669"/>
    <property type="project" value="InterPro"/>
</dbReference>
<evidence type="ECO:0008006" key="3">
    <source>
        <dbReference type="Google" id="ProtNLM"/>
    </source>
</evidence>
<evidence type="ECO:0000256" key="1">
    <source>
        <dbReference type="ARBA" id="ARBA00023235"/>
    </source>
</evidence>
<organism evidence="2">
    <name type="scientific">marine metagenome</name>
    <dbReference type="NCBI Taxonomy" id="408172"/>
    <lineage>
        <taxon>unclassified sequences</taxon>
        <taxon>metagenomes</taxon>
        <taxon>ecological metagenomes</taxon>
    </lineage>
</organism>
<proteinExistence type="predicted"/>
<dbReference type="InterPro" id="IPR004785">
    <property type="entry name" value="RpiB"/>
</dbReference>
<dbReference type="InterPro" id="IPR036569">
    <property type="entry name" value="RpiB_LacA_LacB_sf"/>
</dbReference>
<sequence length="138" mass="14998">VSLKNEVKRVLAELRFTVTDFGTKSDKAVDYPDFAWPVSKAVATGTHDRGILICGSGVGMAMAANKIAGVRAANILDIKSAQLSREHNDVNVLALGARVTTTPIALEIVKVFLNTSFLGGRHERRIAKIAELERRRDV</sequence>
<dbReference type="PANTHER" id="PTHR30345:SF0">
    <property type="entry name" value="DNA DAMAGE-REPAIR_TOLERATION PROTEIN DRT102"/>
    <property type="match status" value="1"/>
</dbReference>
<dbReference type="EMBL" id="UINC01035491">
    <property type="protein sequence ID" value="SVB27980.1"/>
    <property type="molecule type" value="Genomic_DNA"/>
</dbReference>
<protein>
    <recommendedName>
        <fullName evidence="3">Ribose 5-phosphate isomerase B</fullName>
    </recommendedName>
</protein>
<accession>A0A382CPC6</accession>
<keyword evidence="1" id="KW-0413">Isomerase</keyword>
<dbReference type="GO" id="GO:0016853">
    <property type="term" value="F:isomerase activity"/>
    <property type="evidence" value="ECO:0007669"/>
    <property type="project" value="UniProtKB-KW"/>
</dbReference>
<dbReference type="Gene3D" id="3.40.1400.10">
    <property type="entry name" value="Sugar-phosphate isomerase, RpiB/LacA/LacB"/>
    <property type="match status" value="1"/>
</dbReference>
<evidence type="ECO:0000313" key="2">
    <source>
        <dbReference type="EMBL" id="SVB27980.1"/>
    </source>
</evidence>
<dbReference type="SUPFAM" id="SSF89623">
    <property type="entry name" value="Ribose/Galactose isomerase RpiB/AlsB"/>
    <property type="match status" value="1"/>
</dbReference>
<dbReference type="PANTHER" id="PTHR30345">
    <property type="entry name" value="RIBOSE-5-PHOSPHATE ISOMERASE B"/>
    <property type="match status" value="1"/>
</dbReference>
<dbReference type="AlphaFoldDB" id="A0A382CPC6"/>
<dbReference type="PIRSF" id="PIRSF005384">
    <property type="entry name" value="RpiB_LacA_B"/>
    <property type="match status" value="1"/>
</dbReference>
<reference evidence="2" key="1">
    <citation type="submission" date="2018-05" db="EMBL/GenBank/DDBJ databases">
        <authorList>
            <person name="Lanie J.A."/>
            <person name="Ng W.-L."/>
            <person name="Kazmierczak K.M."/>
            <person name="Andrzejewski T.M."/>
            <person name="Davidsen T.M."/>
            <person name="Wayne K.J."/>
            <person name="Tettelin H."/>
            <person name="Glass J.I."/>
            <person name="Rusch D."/>
            <person name="Podicherti R."/>
            <person name="Tsui H.-C.T."/>
            <person name="Winkler M.E."/>
        </authorList>
    </citation>
    <scope>NUCLEOTIDE SEQUENCE</scope>
</reference>